<dbReference type="GO" id="GO:0016567">
    <property type="term" value="P:protein ubiquitination"/>
    <property type="evidence" value="ECO:0007669"/>
    <property type="project" value="TreeGrafter"/>
</dbReference>
<evidence type="ECO:0000256" key="6">
    <source>
        <dbReference type="ARBA" id="ARBA00022723"/>
    </source>
</evidence>
<evidence type="ECO:0000256" key="4">
    <source>
        <dbReference type="ARBA" id="ARBA00022679"/>
    </source>
</evidence>
<keyword evidence="10" id="KW-1133">Transmembrane helix</keyword>
<keyword evidence="4" id="KW-0808">Transferase</keyword>
<evidence type="ECO:0000256" key="2">
    <source>
        <dbReference type="ARBA" id="ARBA00004141"/>
    </source>
</evidence>
<comment type="catalytic activity">
    <reaction evidence="1">
        <text>S-ubiquitinyl-[E2 ubiquitin-conjugating enzyme]-L-cysteine + [acceptor protein]-L-lysine = [E2 ubiquitin-conjugating enzyme]-L-cysteine + N(6)-ubiquitinyl-[acceptor protein]-L-lysine.</text>
        <dbReference type="EC" id="2.3.2.27"/>
    </reaction>
</comment>
<evidence type="ECO:0000256" key="1">
    <source>
        <dbReference type="ARBA" id="ARBA00000900"/>
    </source>
</evidence>
<evidence type="ECO:0000259" key="13">
    <source>
        <dbReference type="PROSITE" id="PS50089"/>
    </source>
</evidence>
<dbReference type="PANTHER" id="PTHR45977:SF13">
    <property type="entry name" value="GB|AAF27103.1"/>
    <property type="match status" value="1"/>
</dbReference>
<proteinExistence type="predicted"/>
<protein>
    <recommendedName>
        <fullName evidence="3">RING-type E3 ubiquitin transferase</fullName>
        <ecNumber evidence="3">2.3.2.27</ecNumber>
    </recommendedName>
</protein>
<evidence type="ECO:0000256" key="8">
    <source>
        <dbReference type="ARBA" id="ARBA00022786"/>
    </source>
</evidence>
<dbReference type="PROSITE" id="PS50089">
    <property type="entry name" value="ZF_RING_2"/>
    <property type="match status" value="1"/>
</dbReference>
<keyword evidence="11" id="KW-0472">Membrane</keyword>
<dbReference type="EC" id="2.3.2.27" evidence="3"/>
<dbReference type="GO" id="GO:0006511">
    <property type="term" value="P:ubiquitin-dependent protein catabolic process"/>
    <property type="evidence" value="ECO:0007669"/>
    <property type="project" value="TreeGrafter"/>
</dbReference>
<comment type="subcellular location">
    <subcellularLocation>
        <location evidence="2">Membrane</location>
        <topology evidence="2">Multi-pass membrane protein</topology>
    </subcellularLocation>
</comment>
<dbReference type="InterPro" id="IPR001841">
    <property type="entry name" value="Znf_RING"/>
</dbReference>
<evidence type="ECO:0000313" key="14">
    <source>
        <dbReference type="EMBL" id="ONK71633.1"/>
    </source>
</evidence>
<evidence type="ECO:0000256" key="3">
    <source>
        <dbReference type="ARBA" id="ARBA00012483"/>
    </source>
</evidence>
<organism evidence="14 15">
    <name type="scientific">Asparagus officinalis</name>
    <name type="common">Garden asparagus</name>
    <dbReference type="NCBI Taxonomy" id="4686"/>
    <lineage>
        <taxon>Eukaryota</taxon>
        <taxon>Viridiplantae</taxon>
        <taxon>Streptophyta</taxon>
        <taxon>Embryophyta</taxon>
        <taxon>Tracheophyta</taxon>
        <taxon>Spermatophyta</taxon>
        <taxon>Magnoliopsida</taxon>
        <taxon>Liliopsida</taxon>
        <taxon>Asparagales</taxon>
        <taxon>Asparagaceae</taxon>
        <taxon>Asparagoideae</taxon>
        <taxon>Asparagus</taxon>
    </lineage>
</organism>
<evidence type="ECO:0000313" key="15">
    <source>
        <dbReference type="Proteomes" id="UP000243459"/>
    </source>
</evidence>
<name>A0A5P1F1P8_ASPOF</name>
<dbReference type="GO" id="GO:0016020">
    <property type="term" value="C:membrane"/>
    <property type="evidence" value="ECO:0007669"/>
    <property type="project" value="UniProtKB-SubCell"/>
</dbReference>
<dbReference type="GO" id="GO:0008270">
    <property type="term" value="F:zinc ion binding"/>
    <property type="evidence" value="ECO:0007669"/>
    <property type="project" value="UniProtKB-KW"/>
</dbReference>
<evidence type="ECO:0000256" key="9">
    <source>
        <dbReference type="ARBA" id="ARBA00022833"/>
    </source>
</evidence>
<dbReference type="Gramene" id="ONK71633">
    <property type="protein sequence ID" value="ONK71633"/>
    <property type="gene ID" value="A4U43_C04F10710"/>
</dbReference>
<dbReference type="SUPFAM" id="SSF57850">
    <property type="entry name" value="RING/U-box"/>
    <property type="match status" value="1"/>
</dbReference>
<gene>
    <name evidence="14" type="ORF">A4U43_C04F10710</name>
</gene>
<dbReference type="GO" id="GO:0000325">
    <property type="term" value="C:plant-type vacuole"/>
    <property type="evidence" value="ECO:0007669"/>
    <property type="project" value="TreeGrafter"/>
</dbReference>
<keyword evidence="5" id="KW-0812">Transmembrane</keyword>
<sequence length="152" mass="17788">MESLVWCRRMENSSRKWTNKNLMLVLSHQPILTCDWCKILTITGHHYLNKILSLKIKDLKEVILVAKSKLNSAEDGELECCVCLSRLVEGSDTRKLPCCHLFHRECVDKWLILCRSTCPLCRLSINCEAMRREMELTEELMIWFSSYYAPGF</sequence>
<evidence type="ECO:0000256" key="7">
    <source>
        <dbReference type="ARBA" id="ARBA00022771"/>
    </source>
</evidence>
<dbReference type="AlphaFoldDB" id="A0A5P1F1P8"/>
<accession>A0A5P1F1P8</accession>
<dbReference type="EMBL" id="CM007384">
    <property type="protein sequence ID" value="ONK71633.1"/>
    <property type="molecule type" value="Genomic_DNA"/>
</dbReference>
<evidence type="ECO:0000256" key="10">
    <source>
        <dbReference type="ARBA" id="ARBA00022989"/>
    </source>
</evidence>
<evidence type="ECO:0000256" key="5">
    <source>
        <dbReference type="ARBA" id="ARBA00022692"/>
    </source>
</evidence>
<dbReference type="Proteomes" id="UP000243459">
    <property type="component" value="Chromosome 4"/>
</dbReference>
<evidence type="ECO:0000256" key="11">
    <source>
        <dbReference type="ARBA" id="ARBA00023136"/>
    </source>
</evidence>
<reference evidence="15" key="1">
    <citation type="journal article" date="2017" name="Nat. Commun.">
        <title>The asparagus genome sheds light on the origin and evolution of a young Y chromosome.</title>
        <authorList>
            <person name="Harkess A."/>
            <person name="Zhou J."/>
            <person name="Xu C."/>
            <person name="Bowers J.E."/>
            <person name="Van der Hulst R."/>
            <person name="Ayyampalayam S."/>
            <person name="Mercati F."/>
            <person name="Riccardi P."/>
            <person name="McKain M.R."/>
            <person name="Kakrana A."/>
            <person name="Tang H."/>
            <person name="Ray J."/>
            <person name="Groenendijk J."/>
            <person name="Arikit S."/>
            <person name="Mathioni S.M."/>
            <person name="Nakano M."/>
            <person name="Shan H."/>
            <person name="Telgmann-Rauber A."/>
            <person name="Kanno A."/>
            <person name="Yue Z."/>
            <person name="Chen H."/>
            <person name="Li W."/>
            <person name="Chen Y."/>
            <person name="Xu X."/>
            <person name="Zhang Y."/>
            <person name="Luo S."/>
            <person name="Chen H."/>
            <person name="Gao J."/>
            <person name="Mao Z."/>
            <person name="Pires J.C."/>
            <person name="Luo M."/>
            <person name="Kudrna D."/>
            <person name="Wing R.A."/>
            <person name="Meyers B.C."/>
            <person name="Yi K."/>
            <person name="Kong H."/>
            <person name="Lavrijsen P."/>
            <person name="Sunseri F."/>
            <person name="Falavigna A."/>
            <person name="Ye Y."/>
            <person name="Leebens-Mack J.H."/>
            <person name="Chen G."/>
        </authorList>
    </citation>
    <scope>NUCLEOTIDE SEQUENCE [LARGE SCALE GENOMIC DNA]</scope>
    <source>
        <strain evidence="15">cv. DH0086</strain>
    </source>
</reference>
<keyword evidence="9" id="KW-0862">Zinc</keyword>
<dbReference type="InterPro" id="IPR013083">
    <property type="entry name" value="Znf_RING/FYVE/PHD"/>
</dbReference>
<evidence type="ECO:0000256" key="12">
    <source>
        <dbReference type="PROSITE-ProRule" id="PRU00175"/>
    </source>
</evidence>
<keyword evidence="7 12" id="KW-0863">Zinc-finger</keyword>
<feature type="domain" description="RING-type" evidence="13">
    <location>
        <begin position="80"/>
        <end position="122"/>
    </location>
</feature>
<dbReference type="PANTHER" id="PTHR45977">
    <property type="entry name" value="TARGET OF ERK KINASE MPK-1"/>
    <property type="match status" value="1"/>
</dbReference>
<keyword evidence="15" id="KW-1185">Reference proteome</keyword>
<dbReference type="GO" id="GO:0061630">
    <property type="term" value="F:ubiquitin protein ligase activity"/>
    <property type="evidence" value="ECO:0007669"/>
    <property type="project" value="UniProtKB-EC"/>
</dbReference>
<keyword evidence="6" id="KW-0479">Metal-binding</keyword>
<dbReference type="SMART" id="SM00184">
    <property type="entry name" value="RING"/>
    <property type="match status" value="1"/>
</dbReference>
<dbReference type="Gene3D" id="3.30.40.10">
    <property type="entry name" value="Zinc/RING finger domain, C3HC4 (zinc finger)"/>
    <property type="match status" value="1"/>
</dbReference>
<keyword evidence="8" id="KW-0833">Ubl conjugation pathway</keyword>
<dbReference type="Pfam" id="PF13639">
    <property type="entry name" value="zf-RING_2"/>
    <property type="match status" value="1"/>
</dbReference>